<dbReference type="AlphaFoldDB" id="A0A0N4UAJ0"/>
<reference evidence="4" key="1">
    <citation type="submission" date="2017-02" db="UniProtKB">
        <authorList>
            <consortium name="WormBaseParasite"/>
        </authorList>
    </citation>
    <scope>IDENTIFICATION</scope>
</reference>
<gene>
    <name evidence="1" type="ORF">DME_LOCUS8055</name>
</gene>
<reference evidence="1 3" key="2">
    <citation type="submission" date="2018-11" db="EMBL/GenBank/DDBJ databases">
        <authorList>
            <consortium name="Pathogen Informatics"/>
        </authorList>
    </citation>
    <scope>NUCLEOTIDE SEQUENCE [LARGE SCALE GENOMIC DNA]</scope>
</reference>
<dbReference type="Proteomes" id="UP000274756">
    <property type="component" value="Unassembled WGS sequence"/>
</dbReference>
<dbReference type="Proteomes" id="UP000038040">
    <property type="component" value="Unplaced"/>
</dbReference>
<keyword evidence="3" id="KW-1185">Reference proteome</keyword>
<name>A0A0N4UAJ0_DRAME</name>
<dbReference type="WBParaSite" id="DME_0000417201-mRNA-1">
    <property type="protein sequence ID" value="DME_0000417201-mRNA-1"/>
    <property type="gene ID" value="DME_0000417201"/>
</dbReference>
<proteinExistence type="predicted"/>
<sequence>MRIAQWKAGLYSTRKELVEQNFVQGAQIKPIILKQSTMNDCESDDGEGDEVSTKTLSIPIFKLIMQEHSNISEYIAVSRDNFDKNELCDNLLEFLRF</sequence>
<organism evidence="2 4">
    <name type="scientific">Dracunculus medinensis</name>
    <name type="common">Guinea worm</name>
    <dbReference type="NCBI Taxonomy" id="318479"/>
    <lineage>
        <taxon>Eukaryota</taxon>
        <taxon>Metazoa</taxon>
        <taxon>Ecdysozoa</taxon>
        <taxon>Nematoda</taxon>
        <taxon>Chromadorea</taxon>
        <taxon>Rhabditida</taxon>
        <taxon>Spirurina</taxon>
        <taxon>Dracunculoidea</taxon>
        <taxon>Dracunculidae</taxon>
        <taxon>Dracunculus</taxon>
    </lineage>
</organism>
<accession>A0A0N4UAJ0</accession>
<evidence type="ECO:0000313" key="1">
    <source>
        <dbReference type="EMBL" id="VDN58082.1"/>
    </source>
</evidence>
<evidence type="ECO:0000313" key="3">
    <source>
        <dbReference type="Proteomes" id="UP000274756"/>
    </source>
</evidence>
<evidence type="ECO:0000313" key="2">
    <source>
        <dbReference type="Proteomes" id="UP000038040"/>
    </source>
</evidence>
<protein>
    <submittedName>
        <fullName evidence="1 4">Uncharacterized protein</fullName>
    </submittedName>
</protein>
<evidence type="ECO:0000313" key="4">
    <source>
        <dbReference type="WBParaSite" id="DME_0000417201-mRNA-1"/>
    </source>
</evidence>
<dbReference type="EMBL" id="UYYG01001165">
    <property type="protein sequence ID" value="VDN58082.1"/>
    <property type="molecule type" value="Genomic_DNA"/>
</dbReference>